<name>A0ABD2MH40_9CUCU</name>
<dbReference type="AlphaFoldDB" id="A0ABD2MH40"/>
<protein>
    <submittedName>
        <fullName evidence="1">Uncharacterized protein</fullName>
    </submittedName>
</protein>
<gene>
    <name evidence="1" type="ORF">HHI36_009862</name>
</gene>
<organism evidence="1 2">
    <name type="scientific">Cryptolaemus montrouzieri</name>
    <dbReference type="NCBI Taxonomy" id="559131"/>
    <lineage>
        <taxon>Eukaryota</taxon>
        <taxon>Metazoa</taxon>
        <taxon>Ecdysozoa</taxon>
        <taxon>Arthropoda</taxon>
        <taxon>Hexapoda</taxon>
        <taxon>Insecta</taxon>
        <taxon>Pterygota</taxon>
        <taxon>Neoptera</taxon>
        <taxon>Endopterygota</taxon>
        <taxon>Coleoptera</taxon>
        <taxon>Polyphaga</taxon>
        <taxon>Cucujiformia</taxon>
        <taxon>Coccinelloidea</taxon>
        <taxon>Coccinellidae</taxon>
        <taxon>Scymninae</taxon>
        <taxon>Scymnini</taxon>
        <taxon>Cryptolaemus</taxon>
    </lineage>
</organism>
<dbReference type="EMBL" id="JABFTP020000001">
    <property type="protein sequence ID" value="KAL3265658.1"/>
    <property type="molecule type" value="Genomic_DNA"/>
</dbReference>
<dbReference type="Proteomes" id="UP001516400">
    <property type="component" value="Unassembled WGS sequence"/>
</dbReference>
<sequence length="90" mass="10634">MVHYTRNAEEEYRETLTCRDESGELINENTEIFKRWGNHFKTALEGKDILEGTVEDINTTLQDEELEAPFIDEFKKAINKLNLDYRKNAH</sequence>
<evidence type="ECO:0000313" key="1">
    <source>
        <dbReference type="EMBL" id="KAL3265658.1"/>
    </source>
</evidence>
<proteinExistence type="predicted"/>
<reference evidence="1 2" key="1">
    <citation type="journal article" date="2021" name="BMC Biol.">
        <title>Horizontally acquired antibacterial genes associated with adaptive radiation of ladybird beetles.</title>
        <authorList>
            <person name="Li H.S."/>
            <person name="Tang X.F."/>
            <person name="Huang Y.H."/>
            <person name="Xu Z.Y."/>
            <person name="Chen M.L."/>
            <person name="Du X.Y."/>
            <person name="Qiu B.Y."/>
            <person name="Chen P.T."/>
            <person name="Zhang W."/>
            <person name="Slipinski A."/>
            <person name="Escalona H.E."/>
            <person name="Waterhouse R.M."/>
            <person name="Zwick A."/>
            <person name="Pang H."/>
        </authorList>
    </citation>
    <scope>NUCLEOTIDE SEQUENCE [LARGE SCALE GENOMIC DNA]</scope>
    <source>
        <strain evidence="1">SYSU2018</strain>
    </source>
</reference>
<evidence type="ECO:0000313" key="2">
    <source>
        <dbReference type="Proteomes" id="UP001516400"/>
    </source>
</evidence>
<comment type="caution">
    <text evidence="1">The sequence shown here is derived from an EMBL/GenBank/DDBJ whole genome shotgun (WGS) entry which is preliminary data.</text>
</comment>
<accession>A0ABD2MH40</accession>
<keyword evidence="2" id="KW-1185">Reference proteome</keyword>